<accession>A0ABD3CBY9</accession>
<dbReference type="EMBL" id="JAVIJP010000047">
    <property type="protein sequence ID" value="KAL3626320.1"/>
    <property type="molecule type" value="Genomic_DNA"/>
</dbReference>
<feature type="signal peptide" evidence="1">
    <location>
        <begin position="1"/>
        <end position="23"/>
    </location>
</feature>
<reference evidence="3" key="1">
    <citation type="journal article" date="2024" name="IScience">
        <title>Strigolactones Initiate the Formation of Haustorium-like Structures in Castilleja.</title>
        <authorList>
            <person name="Buerger M."/>
            <person name="Peterson D."/>
            <person name="Chory J."/>
        </authorList>
    </citation>
    <scope>NUCLEOTIDE SEQUENCE [LARGE SCALE GENOMIC DNA]</scope>
</reference>
<keyword evidence="3" id="KW-1185">Reference proteome</keyword>
<name>A0ABD3CBY9_9LAMI</name>
<feature type="chain" id="PRO_5044754707" evidence="1">
    <location>
        <begin position="24"/>
        <end position="219"/>
    </location>
</feature>
<organism evidence="2 3">
    <name type="scientific">Castilleja foliolosa</name>
    <dbReference type="NCBI Taxonomy" id="1961234"/>
    <lineage>
        <taxon>Eukaryota</taxon>
        <taxon>Viridiplantae</taxon>
        <taxon>Streptophyta</taxon>
        <taxon>Embryophyta</taxon>
        <taxon>Tracheophyta</taxon>
        <taxon>Spermatophyta</taxon>
        <taxon>Magnoliopsida</taxon>
        <taxon>eudicotyledons</taxon>
        <taxon>Gunneridae</taxon>
        <taxon>Pentapetalae</taxon>
        <taxon>asterids</taxon>
        <taxon>lamiids</taxon>
        <taxon>Lamiales</taxon>
        <taxon>Orobanchaceae</taxon>
        <taxon>Pedicularideae</taxon>
        <taxon>Castillejinae</taxon>
        <taxon>Castilleja</taxon>
    </lineage>
</organism>
<dbReference type="Proteomes" id="UP001632038">
    <property type="component" value="Unassembled WGS sequence"/>
</dbReference>
<comment type="caution">
    <text evidence="2">The sequence shown here is derived from an EMBL/GenBank/DDBJ whole genome shotgun (WGS) entry which is preliminary data.</text>
</comment>
<dbReference type="AlphaFoldDB" id="A0ABD3CBY9"/>
<dbReference type="PANTHER" id="PTHR33881">
    <property type="entry name" value="NEUROGENIC LOCUS NOTCH-LIKE PROTEIN"/>
    <property type="match status" value="1"/>
</dbReference>
<protein>
    <submittedName>
        <fullName evidence="2">Uncharacterized protein</fullName>
    </submittedName>
</protein>
<keyword evidence="1" id="KW-0732">Signal</keyword>
<evidence type="ECO:0000256" key="1">
    <source>
        <dbReference type="SAM" id="SignalP"/>
    </source>
</evidence>
<evidence type="ECO:0000313" key="2">
    <source>
        <dbReference type="EMBL" id="KAL3626320.1"/>
    </source>
</evidence>
<gene>
    <name evidence="2" type="ORF">CASFOL_029869</name>
</gene>
<sequence length="219" mass="23316">MSTVHYAALLAIALMFQAYSITADFNIPFFSPPGNHDPCGESVCGKGNCVVSNRSNFGYACECDSGWKQARSQDDQNLMFLPCVIPNCSINYSCSSAPDPESGHKNNSGFSFLDPCFWSYCGGGKCNTTSLFTHTCLCEDGYYNLLNSSALPCYKECALGFDCASLGLGTNNSTTSRPGSGSSSADNNRSHAVSLIPRVEIGSLIVVAVNLALVLLNYG</sequence>
<dbReference type="PANTHER" id="PTHR33881:SF7">
    <property type="entry name" value="NEUROGENIC LOCUS NOTCH-LIKE PROTEIN"/>
    <property type="match status" value="1"/>
</dbReference>
<proteinExistence type="predicted"/>
<evidence type="ECO:0000313" key="3">
    <source>
        <dbReference type="Proteomes" id="UP001632038"/>
    </source>
</evidence>